<sequence length="161" mass="18017">MWQQILRNKYLGSQPLSQVQWEPGDSHFWASLMRVKPDFLKMVLKFGFGKINGWLDGDAITPIFFVLAASFYGRFELQIQSLICLAPFEKLLRDSIPVFGPTSAAYLPHGGRSPSSTTTSCGRPLKSSPTRRTKGGSRYAMSYSQIRMGQNFKEADTSSVP</sequence>
<reference evidence="2" key="2">
    <citation type="submission" date="2018-05" db="EMBL/GenBank/DDBJ databases">
        <title>OmerRS3 (Oryza meridionalis Reference Sequence Version 3).</title>
        <authorList>
            <person name="Zhang J."/>
            <person name="Kudrna D."/>
            <person name="Lee S."/>
            <person name="Talag J."/>
            <person name="Welchert J."/>
            <person name="Wing R.A."/>
        </authorList>
    </citation>
    <scope>NUCLEOTIDE SEQUENCE [LARGE SCALE GENOMIC DNA]</scope>
    <source>
        <strain evidence="2">cv. OR44</strain>
    </source>
</reference>
<dbReference type="HOGENOM" id="CLU_1646395_0_0_1"/>
<dbReference type="EnsemblPlants" id="OMERI07G14800.1">
    <property type="protein sequence ID" value="OMERI07G14800.1"/>
    <property type="gene ID" value="OMERI07G14800"/>
</dbReference>
<dbReference type="Gramene" id="OMERI07G14800.1">
    <property type="protein sequence ID" value="OMERI07G14800.1"/>
    <property type="gene ID" value="OMERI07G14800"/>
</dbReference>
<evidence type="ECO:0000313" key="3">
    <source>
        <dbReference type="Proteomes" id="UP000008021"/>
    </source>
</evidence>
<name>A0A0E0ECU4_9ORYZ</name>
<feature type="region of interest" description="Disordered" evidence="1">
    <location>
        <begin position="109"/>
        <end position="137"/>
    </location>
</feature>
<proteinExistence type="predicted"/>
<protein>
    <submittedName>
        <fullName evidence="2">Uncharacterized protein</fullName>
    </submittedName>
</protein>
<accession>A0A0E0ECU4</accession>
<organism evidence="2">
    <name type="scientific">Oryza meridionalis</name>
    <dbReference type="NCBI Taxonomy" id="40149"/>
    <lineage>
        <taxon>Eukaryota</taxon>
        <taxon>Viridiplantae</taxon>
        <taxon>Streptophyta</taxon>
        <taxon>Embryophyta</taxon>
        <taxon>Tracheophyta</taxon>
        <taxon>Spermatophyta</taxon>
        <taxon>Magnoliopsida</taxon>
        <taxon>Liliopsida</taxon>
        <taxon>Poales</taxon>
        <taxon>Poaceae</taxon>
        <taxon>BOP clade</taxon>
        <taxon>Oryzoideae</taxon>
        <taxon>Oryzeae</taxon>
        <taxon>Oryzinae</taxon>
        <taxon>Oryza</taxon>
    </lineage>
</organism>
<dbReference type="AlphaFoldDB" id="A0A0E0ECU4"/>
<evidence type="ECO:0000313" key="2">
    <source>
        <dbReference type="EnsemblPlants" id="OMERI07G14800.1"/>
    </source>
</evidence>
<keyword evidence="3" id="KW-1185">Reference proteome</keyword>
<evidence type="ECO:0000256" key="1">
    <source>
        <dbReference type="SAM" id="MobiDB-lite"/>
    </source>
</evidence>
<dbReference type="Proteomes" id="UP000008021">
    <property type="component" value="Chromosome 7"/>
</dbReference>
<reference evidence="2" key="1">
    <citation type="submission" date="2015-04" db="UniProtKB">
        <authorList>
            <consortium name="EnsemblPlants"/>
        </authorList>
    </citation>
    <scope>IDENTIFICATION</scope>
</reference>